<evidence type="ECO:0000256" key="7">
    <source>
        <dbReference type="PIRSR" id="PIRSR601344-1"/>
    </source>
</evidence>
<protein>
    <recommendedName>
        <fullName evidence="11">Chlorophyll a-b binding protein, chloroplastic</fullName>
    </recommendedName>
</protein>
<keyword evidence="4" id="KW-0150">Chloroplast</keyword>
<feature type="binding site" evidence="7">
    <location>
        <position position="232"/>
    </location>
    <ligand>
        <name>chlorophyll a</name>
        <dbReference type="ChEBI" id="CHEBI:58416"/>
        <label>1</label>
    </ligand>
</feature>
<name>A0A9W6ZIQ0_9STRA</name>
<evidence type="ECO:0000256" key="3">
    <source>
        <dbReference type="ARBA" id="ARBA00005933"/>
    </source>
</evidence>
<comment type="subcellular location">
    <subcellularLocation>
        <location evidence="2">Plastid</location>
        <location evidence="2">Chloroplast</location>
    </subcellularLocation>
</comment>
<dbReference type="Gene3D" id="1.10.3460.10">
    <property type="entry name" value="Chlorophyll a/b binding protein domain"/>
    <property type="match status" value="1"/>
</dbReference>
<feature type="signal peptide" evidence="8">
    <location>
        <begin position="1"/>
        <end position="17"/>
    </location>
</feature>
<comment type="function">
    <text evidence="1">The light-harvesting complex (LHC) functions as a light receptor, it captures and delivers excitation energy to photosystems with which it is closely associated. Energy is transferred from the carotenoid and chlorophyll C (or B) to chlorophyll A and the photosynthetic reaction centers where it is used to synthesize ATP and reducing power.</text>
</comment>
<feature type="binding site" description="axial binding residue" evidence="7">
    <location>
        <position position="105"/>
    </location>
    <ligand>
        <name>chlorophyll a</name>
        <dbReference type="ChEBI" id="CHEBI:58416"/>
        <label>2</label>
    </ligand>
    <ligandPart>
        <name>Mg</name>
        <dbReference type="ChEBI" id="CHEBI:25107"/>
    </ligandPart>
</feature>
<keyword evidence="5" id="KW-0602">Photosynthesis</keyword>
<keyword evidence="8" id="KW-0732">Signal</keyword>
<feature type="binding site" evidence="7">
    <location>
        <position position="107"/>
    </location>
    <ligand>
        <name>chlorophyll b</name>
        <dbReference type="ChEBI" id="CHEBI:61721"/>
        <label>2</label>
    </ligand>
</feature>
<evidence type="ECO:0000313" key="9">
    <source>
        <dbReference type="EMBL" id="GMH53451.1"/>
    </source>
</evidence>
<dbReference type="GO" id="GO:0016020">
    <property type="term" value="C:membrane"/>
    <property type="evidence" value="ECO:0007669"/>
    <property type="project" value="InterPro"/>
</dbReference>
<sequence>MQILAVFLASTLALTSGFTTPPTAQLTKSRLFAEDEATDAPDAPALAVAKGGAIATLDDLKSFANDANPIVKYFDPLNLATFEGGFWEEGQDATIGFLRHAEIKHGRVAMAAFVGYLVHAQGWTWPFAMQMDGTGWPKLESVGSVPALWDALPQASKWQIILAIGALEVWDEYQFEGIPESKEPHYMRGGQPGKFANKKGSIFPLNLYDPFGFNGRMSEEKKQRRLVMEVNNGRLAMIGIFGFLAEAAVPGSVPLLKGLIPGYSGNVMIPFEGDFNWFPGNIAENVV</sequence>
<dbReference type="GO" id="GO:0016168">
    <property type="term" value="F:chlorophyll binding"/>
    <property type="evidence" value="ECO:0007669"/>
    <property type="project" value="UniProtKB-KW"/>
</dbReference>
<evidence type="ECO:0008006" key="11">
    <source>
        <dbReference type="Google" id="ProtNLM"/>
    </source>
</evidence>
<feature type="binding site" description="axial binding residue" evidence="7">
    <location>
        <position position="180"/>
    </location>
    <ligand>
        <name>chlorophyll b</name>
        <dbReference type="ChEBI" id="CHEBI:61721"/>
        <label>1</label>
    </ligand>
    <ligandPart>
        <name>Mg</name>
        <dbReference type="ChEBI" id="CHEBI:25107"/>
    </ligandPart>
</feature>
<dbReference type="InterPro" id="IPR001344">
    <property type="entry name" value="Chloro_AB-bd_pln"/>
</dbReference>
<keyword evidence="10" id="KW-1185">Reference proteome</keyword>
<dbReference type="EMBL" id="BRXY01000019">
    <property type="protein sequence ID" value="GMH53451.1"/>
    <property type="molecule type" value="Genomic_DNA"/>
</dbReference>
<evidence type="ECO:0000256" key="5">
    <source>
        <dbReference type="ARBA" id="ARBA00022531"/>
    </source>
</evidence>
<evidence type="ECO:0000313" key="10">
    <source>
        <dbReference type="Proteomes" id="UP001165085"/>
    </source>
</evidence>
<dbReference type="GO" id="GO:0009765">
    <property type="term" value="P:photosynthesis, light harvesting"/>
    <property type="evidence" value="ECO:0007669"/>
    <property type="project" value="InterPro"/>
</dbReference>
<dbReference type="PANTHER" id="PTHR21649">
    <property type="entry name" value="CHLOROPHYLL A/B BINDING PROTEIN"/>
    <property type="match status" value="1"/>
</dbReference>
<evidence type="ECO:0000256" key="2">
    <source>
        <dbReference type="ARBA" id="ARBA00004229"/>
    </source>
</evidence>
<reference evidence="10" key="1">
    <citation type="journal article" date="2023" name="Commun. Biol.">
        <title>Genome analysis of Parmales, the sister group of diatoms, reveals the evolutionary specialization of diatoms from phago-mixotrophs to photoautotrophs.</title>
        <authorList>
            <person name="Ban H."/>
            <person name="Sato S."/>
            <person name="Yoshikawa S."/>
            <person name="Yamada K."/>
            <person name="Nakamura Y."/>
            <person name="Ichinomiya M."/>
            <person name="Sato N."/>
            <person name="Blanc-Mathieu R."/>
            <person name="Endo H."/>
            <person name="Kuwata A."/>
            <person name="Ogata H."/>
        </authorList>
    </citation>
    <scope>NUCLEOTIDE SEQUENCE [LARGE SCALE GENOMIC DNA]</scope>
    <source>
        <strain evidence="10">NIES 3701</strain>
    </source>
</reference>
<accession>A0A9W6ZIQ0</accession>
<dbReference type="Proteomes" id="UP001165085">
    <property type="component" value="Unassembled WGS sequence"/>
</dbReference>
<keyword evidence="7" id="KW-0157">Chromophore</keyword>
<dbReference type="OrthoDB" id="187438at2759"/>
<dbReference type="SUPFAM" id="SSF103511">
    <property type="entry name" value="Chlorophyll a-b binding protein"/>
    <property type="match status" value="1"/>
</dbReference>
<gene>
    <name evidence="9" type="ORF">TrST_g1291</name>
</gene>
<comment type="similarity">
    <text evidence="3">Belongs to the fucoxanthin chlorophyll protein family.</text>
</comment>
<dbReference type="InterPro" id="IPR022796">
    <property type="entry name" value="Chloroa_b-bind"/>
</dbReference>
<evidence type="ECO:0000256" key="4">
    <source>
        <dbReference type="ARBA" id="ARBA00022528"/>
    </source>
</evidence>
<keyword evidence="7" id="KW-0148">Chlorophyll</keyword>
<evidence type="ECO:0000256" key="1">
    <source>
        <dbReference type="ARBA" id="ARBA00004022"/>
    </source>
</evidence>
<feature type="chain" id="PRO_5040816714" description="Chlorophyll a-b binding protein, chloroplastic" evidence="8">
    <location>
        <begin position="18"/>
        <end position="287"/>
    </location>
</feature>
<evidence type="ECO:0000256" key="8">
    <source>
        <dbReference type="SAM" id="SignalP"/>
    </source>
</evidence>
<feature type="binding site" evidence="7">
    <location>
        <position position="229"/>
    </location>
    <ligand>
        <name>chlorophyll a</name>
        <dbReference type="ChEBI" id="CHEBI:58416"/>
        <label>1</label>
    </ligand>
</feature>
<dbReference type="AlphaFoldDB" id="A0A9W6ZIQ0"/>
<dbReference type="GO" id="GO:0009507">
    <property type="term" value="C:chloroplast"/>
    <property type="evidence" value="ECO:0007669"/>
    <property type="project" value="UniProtKB-SubCell"/>
</dbReference>
<organism evidence="9 10">
    <name type="scientific">Triparma strigata</name>
    <dbReference type="NCBI Taxonomy" id="1606541"/>
    <lineage>
        <taxon>Eukaryota</taxon>
        <taxon>Sar</taxon>
        <taxon>Stramenopiles</taxon>
        <taxon>Ochrophyta</taxon>
        <taxon>Bolidophyceae</taxon>
        <taxon>Parmales</taxon>
        <taxon>Triparmaceae</taxon>
        <taxon>Triparma</taxon>
    </lineage>
</organism>
<dbReference type="Pfam" id="PF00504">
    <property type="entry name" value="Chloroa_b-bind"/>
    <property type="match status" value="1"/>
</dbReference>
<proteinExistence type="inferred from homology"/>
<evidence type="ECO:0000256" key="6">
    <source>
        <dbReference type="ARBA" id="ARBA00022640"/>
    </source>
</evidence>
<feature type="binding site" description="axial binding residue" evidence="7">
    <location>
        <position position="102"/>
    </location>
    <ligand>
        <name>chlorophyll a</name>
        <dbReference type="ChEBI" id="CHEBI:58416"/>
        <label>1</label>
    </ligand>
    <ligandPart>
        <name>Mg</name>
        <dbReference type="ChEBI" id="CHEBI:25107"/>
    </ligandPart>
</feature>
<comment type="caution">
    <text evidence="9">The sequence shown here is derived from an EMBL/GenBank/DDBJ whole genome shotgun (WGS) entry which is preliminary data.</text>
</comment>
<keyword evidence="6" id="KW-0934">Plastid</keyword>
<feature type="binding site" description="axial binding residue" evidence="7">
    <location>
        <position position="234"/>
    </location>
    <ligand>
        <name>chlorophyll a</name>
        <dbReference type="ChEBI" id="CHEBI:58416"/>
        <label>5</label>
    </ligand>
    <ligandPart>
        <name>Mg</name>
        <dbReference type="ChEBI" id="CHEBI:25107"/>
    </ligandPart>
</feature>